<organism evidence="2 3">
    <name type="scientific">Ridgeia piscesae</name>
    <name type="common">Tubeworm</name>
    <dbReference type="NCBI Taxonomy" id="27915"/>
    <lineage>
        <taxon>Eukaryota</taxon>
        <taxon>Metazoa</taxon>
        <taxon>Spiralia</taxon>
        <taxon>Lophotrochozoa</taxon>
        <taxon>Annelida</taxon>
        <taxon>Polychaeta</taxon>
        <taxon>Sedentaria</taxon>
        <taxon>Canalipalpata</taxon>
        <taxon>Sabellida</taxon>
        <taxon>Siboglinidae</taxon>
        <taxon>Ridgeia</taxon>
    </lineage>
</organism>
<keyword evidence="1" id="KW-0732">Signal</keyword>
<comment type="caution">
    <text evidence="2">The sequence shown here is derived from an EMBL/GenBank/DDBJ whole genome shotgun (WGS) entry which is preliminary data.</text>
</comment>
<keyword evidence="3" id="KW-1185">Reference proteome</keyword>
<feature type="chain" id="PRO_5041950572" evidence="1">
    <location>
        <begin position="24"/>
        <end position="280"/>
    </location>
</feature>
<dbReference type="EMBL" id="JAODUO010000645">
    <property type="protein sequence ID" value="KAK2176690.1"/>
    <property type="molecule type" value="Genomic_DNA"/>
</dbReference>
<accession>A0AAD9KSU7</accession>
<sequence>MKSSVSVMTVALVVLVAACSAVACRVCLKICPKGSQAKEIQDNGRTVCRCVDICKEKDCLPQEKCVLMTVQCFRAPCPPIATCVPCPKPMCPKVCPKGTFQTEVQENGCTVCKCINPCQEKQCQPQEKCVLQTVVCVRAPCPPIATCVPTCPSRACPKICPEGTFRTEVQENGCTVCKCVNPCKEKHCLPQEKCVLKKVYCKRLPCPPIAVCVPTCPSPVCPKICPKGTFQTEVQENGCTVCKCVNPCQEKHCLPQEKCVLTTVQCLRAPCPPIATCVPM</sequence>
<evidence type="ECO:0000313" key="2">
    <source>
        <dbReference type="EMBL" id="KAK2176690.1"/>
    </source>
</evidence>
<reference evidence="2" key="1">
    <citation type="journal article" date="2023" name="Mol. Biol. Evol.">
        <title>Third-Generation Sequencing Reveals the Adaptive Role of the Epigenome in Three Deep-Sea Polychaetes.</title>
        <authorList>
            <person name="Perez M."/>
            <person name="Aroh O."/>
            <person name="Sun Y."/>
            <person name="Lan Y."/>
            <person name="Juniper S.K."/>
            <person name="Young C.R."/>
            <person name="Angers B."/>
            <person name="Qian P.Y."/>
        </authorList>
    </citation>
    <scope>NUCLEOTIDE SEQUENCE</scope>
    <source>
        <strain evidence="2">R07B-5</strain>
    </source>
</reference>
<name>A0AAD9KSU7_RIDPI</name>
<evidence type="ECO:0000256" key="1">
    <source>
        <dbReference type="SAM" id="SignalP"/>
    </source>
</evidence>
<dbReference type="PROSITE" id="PS51257">
    <property type="entry name" value="PROKAR_LIPOPROTEIN"/>
    <property type="match status" value="1"/>
</dbReference>
<feature type="signal peptide" evidence="1">
    <location>
        <begin position="1"/>
        <end position="23"/>
    </location>
</feature>
<gene>
    <name evidence="2" type="ORF">NP493_646g01076</name>
</gene>
<dbReference type="Proteomes" id="UP001209878">
    <property type="component" value="Unassembled WGS sequence"/>
</dbReference>
<dbReference type="AlphaFoldDB" id="A0AAD9KSU7"/>
<evidence type="ECO:0000313" key="3">
    <source>
        <dbReference type="Proteomes" id="UP001209878"/>
    </source>
</evidence>
<proteinExistence type="predicted"/>
<protein>
    <submittedName>
        <fullName evidence="2">Uncharacterized protein</fullName>
    </submittedName>
</protein>